<dbReference type="Pfam" id="PF01149">
    <property type="entry name" value="Fapy_DNA_glyco"/>
    <property type="match status" value="1"/>
</dbReference>
<dbReference type="InterPro" id="IPR020629">
    <property type="entry name" value="FPG_Glyclase"/>
</dbReference>
<evidence type="ECO:0000256" key="8">
    <source>
        <dbReference type="ARBA" id="ARBA00022833"/>
    </source>
</evidence>
<reference evidence="18" key="1">
    <citation type="journal article" date="2014" name="Int. J. Syst. Evol. Microbiol.">
        <title>Complete genome sequence of Corynebacterium casei LMG S-19264T (=DSM 44701T), isolated from a smear-ripened cheese.</title>
        <authorList>
            <consortium name="US DOE Joint Genome Institute (JGI-PGF)"/>
            <person name="Walter F."/>
            <person name="Albersmeier A."/>
            <person name="Kalinowski J."/>
            <person name="Ruckert C."/>
        </authorList>
    </citation>
    <scope>NUCLEOTIDE SEQUENCE</scope>
    <source>
        <strain evidence="18">KCTC 12711</strain>
    </source>
</reference>
<feature type="domain" description="Formamidopyrimidine-DNA glycosylase catalytic" evidence="17">
    <location>
        <begin position="2"/>
        <end position="112"/>
    </location>
</feature>
<keyword evidence="9 15" id="KW-0238">DNA-binding</keyword>
<feature type="domain" description="FPG-type" evidence="16">
    <location>
        <begin position="236"/>
        <end position="270"/>
    </location>
</feature>
<dbReference type="Gene3D" id="1.10.8.50">
    <property type="match status" value="1"/>
</dbReference>
<dbReference type="PANTHER" id="PTHR22993">
    <property type="entry name" value="FORMAMIDOPYRIMIDINE-DNA GLYCOSYLASE"/>
    <property type="match status" value="1"/>
</dbReference>
<comment type="catalytic activity">
    <reaction evidence="1 15">
        <text>Hydrolysis of DNA containing ring-opened 7-methylguanine residues, releasing 2,6-diamino-4-hydroxy-5-(N-methyl)formamidopyrimidine.</text>
        <dbReference type="EC" id="3.2.2.23"/>
    </reaction>
</comment>
<feature type="binding site" evidence="15">
    <location>
        <position position="151"/>
    </location>
    <ligand>
        <name>DNA</name>
        <dbReference type="ChEBI" id="CHEBI:16991"/>
    </ligand>
</feature>
<keyword evidence="19" id="KW-1185">Reference proteome</keyword>
<evidence type="ECO:0000256" key="15">
    <source>
        <dbReference type="HAMAP-Rule" id="MF_00103"/>
    </source>
</evidence>
<dbReference type="GO" id="GO:0140078">
    <property type="term" value="F:class I DNA-(apurinic or apyrimidinic site) endonuclease activity"/>
    <property type="evidence" value="ECO:0007669"/>
    <property type="project" value="UniProtKB-EC"/>
</dbReference>
<evidence type="ECO:0000256" key="9">
    <source>
        <dbReference type="ARBA" id="ARBA00023125"/>
    </source>
</evidence>
<keyword evidence="11 15" id="KW-0456">Lyase</keyword>
<evidence type="ECO:0000313" key="19">
    <source>
        <dbReference type="Proteomes" id="UP000614811"/>
    </source>
</evidence>
<dbReference type="EC" id="3.2.2.23" evidence="15"/>
<keyword evidence="12 15" id="KW-0511">Multifunctional enzyme</keyword>
<dbReference type="InterPro" id="IPR010979">
    <property type="entry name" value="Ribosomal_uS13-like_H2TH"/>
</dbReference>
<dbReference type="GO" id="GO:0008270">
    <property type="term" value="F:zinc ion binding"/>
    <property type="evidence" value="ECO:0007669"/>
    <property type="project" value="UniProtKB-UniRule"/>
</dbReference>
<comment type="caution">
    <text evidence="18">The sequence shown here is derived from an EMBL/GenBank/DDBJ whole genome shotgun (WGS) entry which is preliminary data.</text>
</comment>
<reference evidence="18" key="2">
    <citation type="submission" date="2020-09" db="EMBL/GenBank/DDBJ databases">
        <authorList>
            <person name="Sun Q."/>
            <person name="Kim S."/>
        </authorList>
    </citation>
    <scope>NUCLEOTIDE SEQUENCE</scope>
    <source>
        <strain evidence="18">KCTC 12711</strain>
    </source>
</reference>
<dbReference type="Gene3D" id="3.20.190.10">
    <property type="entry name" value="MutM-like, N-terminal"/>
    <property type="match status" value="1"/>
</dbReference>
<feature type="active site" description="Proton donor; for delta-elimination activity" evidence="15">
    <location>
        <position position="260"/>
    </location>
</feature>
<keyword evidence="4 15" id="KW-0479">Metal-binding</keyword>
<dbReference type="AlphaFoldDB" id="A0A918RUS4"/>
<dbReference type="InterPro" id="IPR015887">
    <property type="entry name" value="DNA_glyclase_Znf_dom_DNA_BS"/>
</dbReference>
<comment type="function">
    <text evidence="15">Involved in base excision repair of DNA damaged by oxidation or by mutagenic agents. Acts as DNA glycosylase that recognizes and removes damaged bases. Has a preference for oxidized purines, such as 7,8-dihydro-8-oxoguanine (8-oxoG). Has AP (apurinic/apyrimidinic) lyase activity and introduces nicks in the DNA strand. Cleaves the DNA backbone by beta-delta elimination to generate a single-strand break at the site of the removed base with both 3'- and 5'-phosphates.</text>
</comment>
<dbReference type="Pfam" id="PF06831">
    <property type="entry name" value="H2TH"/>
    <property type="match status" value="1"/>
</dbReference>
<keyword evidence="8 15" id="KW-0862">Zinc</keyword>
<evidence type="ECO:0000313" key="18">
    <source>
        <dbReference type="EMBL" id="GHA10019.1"/>
    </source>
</evidence>
<proteinExistence type="inferred from homology"/>
<dbReference type="InterPro" id="IPR000214">
    <property type="entry name" value="Znf_DNA_glyclase/AP_lyase"/>
</dbReference>
<dbReference type="Pfam" id="PF06827">
    <property type="entry name" value="zf-FPG_IleRS"/>
    <property type="match status" value="1"/>
</dbReference>
<feature type="active site" description="Proton donor; for beta-elimination activity" evidence="15">
    <location>
        <position position="58"/>
    </location>
</feature>
<evidence type="ECO:0000256" key="4">
    <source>
        <dbReference type="ARBA" id="ARBA00022723"/>
    </source>
</evidence>
<comment type="cofactor">
    <cofactor evidence="15">
        <name>Zn(2+)</name>
        <dbReference type="ChEBI" id="CHEBI:29105"/>
    </cofactor>
    <text evidence="15">Binds 1 zinc ion per subunit.</text>
</comment>
<dbReference type="FunFam" id="3.20.190.10:FF:000001">
    <property type="entry name" value="Formamidopyrimidine-DNA glycosylase"/>
    <property type="match status" value="1"/>
</dbReference>
<dbReference type="EC" id="4.2.99.18" evidence="15"/>
<comment type="subunit">
    <text evidence="3 15">Monomer.</text>
</comment>
<dbReference type="PROSITE" id="PS51066">
    <property type="entry name" value="ZF_FPG_2"/>
    <property type="match status" value="1"/>
</dbReference>
<evidence type="ECO:0000256" key="1">
    <source>
        <dbReference type="ARBA" id="ARBA00001668"/>
    </source>
</evidence>
<evidence type="ECO:0000256" key="3">
    <source>
        <dbReference type="ARBA" id="ARBA00011245"/>
    </source>
</evidence>
<evidence type="ECO:0000256" key="11">
    <source>
        <dbReference type="ARBA" id="ARBA00023239"/>
    </source>
</evidence>
<dbReference type="SUPFAM" id="SSF46946">
    <property type="entry name" value="S13-like H2TH domain"/>
    <property type="match status" value="1"/>
</dbReference>
<dbReference type="SUPFAM" id="SSF57716">
    <property type="entry name" value="Glucocorticoid receptor-like (DNA-binding domain)"/>
    <property type="match status" value="1"/>
</dbReference>
<evidence type="ECO:0000259" key="17">
    <source>
        <dbReference type="PROSITE" id="PS51068"/>
    </source>
</evidence>
<dbReference type="PROSITE" id="PS51068">
    <property type="entry name" value="FPG_CAT"/>
    <property type="match status" value="1"/>
</dbReference>
<dbReference type="PROSITE" id="PS01242">
    <property type="entry name" value="ZF_FPG_1"/>
    <property type="match status" value="1"/>
</dbReference>
<dbReference type="GO" id="GO:0034039">
    <property type="term" value="F:8-oxo-7,8-dihydroguanine DNA N-glycosylase activity"/>
    <property type="evidence" value="ECO:0007669"/>
    <property type="project" value="TreeGrafter"/>
</dbReference>
<dbReference type="InterPro" id="IPR012319">
    <property type="entry name" value="FPG_cat"/>
</dbReference>
<keyword evidence="5 15" id="KW-0227">DNA damage</keyword>
<sequence>MPELPEVETTLRGIAPYVDGQTLNQVVVRNASLRWPVPVDEVAALEGSEVLKLSRRAKYILIHFKQAVLMLHLGMSGSLRVVDTSYPAAKHDHIDLVFGTRAIRFNDPRRFGCCLVMQEPVQAHKLIENLGPEPLGECFDGDYLFTRSRGKRVAVKNFIMDGQVVVGVGNIYASESLYAAGIRPTIAAQRVSRVRYQRLAEEIKRVLAKAIEAGGTTLNDFTQVDGKPGYFRHELQVYGRAGESCHKCGDEIQSKVIGQRNTFYCRRCQT</sequence>
<dbReference type="GO" id="GO:0006284">
    <property type="term" value="P:base-excision repair"/>
    <property type="evidence" value="ECO:0007669"/>
    <property type="project" value="InterPro"/>
</dbReference>
<dbReference type="SUPFAM" id="SSF81624">
    <property type="entry name" value="N-terminal domain of MutM-like DNA repair proteins"/>
    <property type="match status" value="1"/>
</dbReference>
<evidence type="ECO:0000259" key="16">
    <source>
        <dbReference type="PROSITE" id="PS51066"/>
    </source>
</evidence>
<dbReference type="FunFam" id="1.10.8.50:FF:000003">
    <property type="entry name" value="Formamidopyrimidine-DNA glycosylase"/>
    <property type="match status" value="1"/>
</dbReference>
<dbReference type="NCBIfam" id="TIGR00577">
    <property type="entry name" value="fpg"/>
    <property type="match status" value="1"/>
</dbReference>
<dbReference type="RefSeq" id="WP_189400376.1">
    <property type="nucleotide sequence ID" value="NZ_BMXA01000003.1"/>
</dbReference>
<evidence type="ECO:0000256" key="12">
    <source>
        <dbReference type="ARBA" id="ARBA00023268"/>
    </source>
</evidence>
<feature type="binding site" evidence="15">
    <location>
        <position position="109"/>
    </location>
    <ligand>
        <name>DNA</name>
        <dbReference type="ChEBI" id="CHEBI:16991"/>
    </ligand>
</feature>
<evidence type="ECO:0000256" key="2">
    <source>
        <dbReference type="ARBA" id="ARBA00009409"/>
    </source>
</evidence>
<organism evidence="18 19">
    <name type="scientific">Arenicella chitinivorans</name>
    <dbReference type="NCBI Taxonomy" id="1329800"/>
    <lineage>
        <taxon>Bacteria</taxon>
        <taxon>Pseudomonadati</taxon>
        <taxon>Pseudomonadota</taxon>
        <taxon>Gammaproteobacteria</taxon>
        <taxon>Arenicellales</taxon>
        <taxon>Arenicellaceae</taxon>
        <taxon>Arenicella</taxon>
    </lineage>
</organism>
<accession>A0A918RUS4</accession>
<feature type="active site" description="Schiff-base intermediate with DNA" evidence="15">
    <location>
        <position position="2"/>
    </location>
</feature>
<dbReference type="GO" id="GO:0003684">
    <property type="term" value="F:damaged DNA binding"/>
    <property type="evidence" value="ECO:0007669"/>
    <property type="project" value="InterPro"/>
</dbReference>
<dbReference type="InterPro" id="IPR015886">
    <property type="entry name" value="H2TH_FPG"/>
</dbReference>
<keyword evidence="7 15" id="KW-0378">Hydrolase</keyword>
<evidence type="ECO:0000256" key="14">
    <source>
        <dbReference type="ARBA" id="ARBA00044632"/>
    </source>
</evidence>
<evidence type="ECO:0000256" key="7">
    <source>
        <dbReference type="ARBA" id="ARBA00022801"/>
    </source>
</evidence>
<dbReference type="SMART" id="SM00898">
    <property type="entry name" value="Fapy_DNA_glyco"/>
    <property type="match status" value="1"/>
</dbReference>
<dbReference type="Proteomes" id="UP000614811">
    <property type="component" value="Unassembled WGS sequence"/>
</dbReference>
<dbReference type="SMART" id="SM01232">
    <property type="entry name" value="H2TH"/>
    <property type="match status" value="1"/>
</dbReference>
<dbReference type="CDD" id="cd08966">
    <property type="entry name" value="EcFpg-like_N"/>
    <property type="match status" value="1"/>
</dbReference>
<evidence type="ECO:0000256" key="10">
    <source>
        <dbReference type="ARBA" id="ARBA00023204"/>
    </source>
</evidence>
<evidence type="ECO:0000256" key="13">
    <source>
        <dbReference type="ARBA" id="ARBA00023295"/>
    </source>
</evidence>
<feature type="active site" description="Proton donor" evidence="15">
    <location>
        <position position="3"/>
    </location>
</feature>
<keyword evidence="6 15" id="KW-0863">Zinc-finger</keyword>
<keyword evidence="13 15" id="KW-0326">Glycosidase</keyword>
<dbReference type="PANTHER" id="PTHR22993:SF9">
    <property type="entry name" value="FORMAMIDOPYRIMIDINE-DNA GLYCOSYLASE"/>
    <property type="match status" value="1"/>
</dbReference>
<keyword evidence="10 15" id="KW-0234">DNA repair</keyword>
<dbReference type="NCBIfam" id="NF002211">
    <property type="entry name" value="PRK01103.1"/>
    <property type="match status" value="1"/>
</dbReference>
<dbReference type="HAMAP" id="MF_00103">
    <property type="entry name" value="Fapy_DNA_glycosyl"/>
    <property type="match status" value="1"/>
</dbReference>
<protein>
    <recommendedName>
        <fullName evidence="15">Formamidopyrimidine-DNA glycosylase</fullName>
        <shortName evidence="15">Fapy-DNA glycosylase</shortName>
        <ecNumber evidence="15">3.2.2.23</ecNumber>
    </recommendedName>
    <alternativeName>
        <fullName evidence="15">DNA-(apurinic or apyrimidinic site) lyase MutM</fullName>
        <shortName evidence="15">AP lyase MutM</shortName>
        <ecNumber evidence="15">4.2.99.18</ecNumber>
    </alternativeName>
</protein>
<comment type="catalytic activity">
    <reaction evidence="14 15">
        <text>2'-deoxyribonucleotide-(2'-deoxyribose 5'-phosphate)-2'-deoxyribonucleotide-DNA = a 3'-end 2'-deoxyribonucleotide-(2,3-dehydro-2,3-deoxyribose 5'-phosphate)-DNA + a 5'-end 5'-phospho-2'-deoxyribonucleoside-DNA + H(+)</text>
        <dbReference type="Rhea" id="RHEA:66592"/>
        <dbReference type="Rhea" id="RHEA-COMP:13180"/>
        <dbReference type="Rhea" id="RHEA-COMP:16897"/>
        <dbReference type="Rhea" id="RHEA-COMP:17067"/>
        <dbReference type="ChEBI" id="CHEBI:15378"/>
        <dbReference type="ChEBI" id="CHEBI:136412"/>
        <dbReference type="ChEBI" id="CHEBI:157695"/>
        <dbReference type="ChEBI" id="CHEBI:167181"/>
        <dbReference type="EC" id="4.2.99.18"/>
    </reaction>
</comment>
<dbReference type="EMBL" id="BMXA01000003">
    <property type="protein sequence ID" value="GHA10019.1"/>
    <property type="molecule type" value="Genomic_DNA"/>
</dbReference>
<evidence type="ECO:0000256" key="5">
    <source>
        <dbReference type="ARBA" id="ARBA00022763"/>
    </source>
</evidence>
<gene>
    <name evidence="15 18" type="primary">mutM</name>
    <name evidence="15" type="synonym">fpg</name>
    <name evidence="18" type="ORF">GCM10008090_19480</name>
</gene>
<evidence type="ECO:0000256" key="6">
    <source>
        <dbReference type="ARBA" id="ARBA00022771"/>
    </source>
</evidence>
<dbReference type="InterPro" id="IPR010663">
    <property type="entry name" value="Znf_FPG/IleRS"/>
</dbReference>
<comment type="similarity">
    <text evidence="2 15">Belongs to the FPG family.</text>
</comment>
<dbReference type="InterPro" id="IPR035937">
    <property type="entry name" value="FPG_N"/>
</dbReference>
<feature type="binding site" evidence="15">
    <location>
        <position position="91"/>
    </location>
    <ligand>
        <name>DNA</name>
        <dbReference type="ChEBI" id="CHEBI:16991"/>
    </ligand>
</feature>
<name>A0A918RUS4_9GAMM</name>